<sequence>MPKKKKEQKIRKTLKKSTKGNFRYLINIGMKNAKNWNILKNKLNFKHDRDFVECLLSVTLKCLSSKSICENLKITLPIAKENPVDMLTVDEPEVLTPLGKNPDKLHENNTAAIRIVDKYDVKISNKDVCSDVNEKLKIDKSEKNENHDAGNVIKHTNGRADDILSHCSSKRLLVFKTYIGNKLCKYCDGSHSHSSCPLNFSSKFIFDSISLDDWGREEGFAIASLPSDLQLKDGRIYTVVPIPFKTQFGPLVGVPIREVEIFDDSSMEHIWELSEGKYICTEDVSQSNWMRWVRPAPSRNQRNLVALSKNGSLYFVALKLLEIGDELLYWAEPSGPWSSKNIDKTNCGGCNLTFPSPIGYRLHCNVFHDPKLSLTVRKYHCKVCAEPILGKQNIISHAASAHGGKGAYQCQFCSKFFLRLNYLEMHRNYSCQLNPHRSKPLCHHCGRKFCQPQKLKVHIKRMHSEMLDTLKEFQCSSCMKLLGSHAALQRHSKEVHKKLPGIPCSRCGKEFRNTSNLKIHMLTHSGVKPYRCRENNCSSAFTTKQCLQLHYKNIHGLSESELPQIERSVEYTFDAYSGEGSSHRESKEVEDAMPVESVNAPETLIVSKGSRKWMGDLPKEETRERIEEPTVFPRNDSASAASLLVEAAIESAEKDIGSTYFPYFSPSRYMGIDCNFNLEGVGNSSKNNVNCGSYAGSCIYQDSNSHLSTNHSTF</sequence>
<keyword evidence="2" id="KW-0479">Metal-binding</keyword>
<evidence type="ECO:0000256" key="10">
    <source>
        <dbReference type="PROSITE-ProRule" id="PRU00042"/>
    </source>
</evidence>
<keyword evidence="5" id="KW-0862">Zinc</keyword>
<evidence type="ECO:0000256" key="8">
    <source>
        <dbReference type="ARBA" id="ARBA00023163"/>
    </source>
</evidence>
<keyword evidence="9" id="KW-0539">Nucleus</keyword>
<dbReference type="InterPro" id="IPR050331">
    <property type="entry name" value="Zinc_finger"/>
</dbReference>
<feature type="domain" description="C2H2-type" evidence="11">
    <location>
        <begin position="502"/>
        <end position="529"/>
    </location>
</feature>
<keyword evidence="6" id="KW-0805">Transcription regulation</keyword>
<dbReference type="GO" id="GO:0008757">
    <property type="term" value="F:S-adenosylmethionine-dependent methyltransferase activity"/>
    <property type="evidence" value="ECO:0007669"/>
    <property type="project" value="UniProtKB-ARBA"/>
</dbReference>
<dbReference type="InterPro" id="IPR046341">
    <property type="entry name" value="SET_dom_sf"/>
</dbReference>
<dbReference type="Gene3D" id="2.170.270.10">
    <property type="entry name" value="SET domain"/>
    <property type="match status" value="1"/>
</dbReference>
<dbReference type="SMART" id="SM00355">
    <property type="entry name" value="ZnF_C2H2"/>
    <property type="match status" value="7"/>
</dbReference>
<dbReference type="GO" id="GO:0010468">
    <property type="term" value="P:regulation of gene expression"/>
    <property type="evidence" value="ECO:0007669"/>
    <property type="project" value="TreeGrafter"/>
</dbReference>
<proteinExistence type="predicted"/>
<evidence type="ECO:0000256" key="6">
    <source>
        <dbReference type="ARBA" id="ARBA00023015"/>
    </source>
</evidence>
<evidence type="ECO:0000313" key="12">
    <source>
        <dbReference type="EMBL" id="CAH1398616.1"/>
    </source>
</evidence>
<dbReference type="Gene3D" id="3.30.160.60">
    <property type="entry name" value="Classic Zinc Finger"/>
    <property type="match status" value="4"/>
</dbReference>
<feature type="domain" description="C2H2-type" evidence="11">
    <location>
        <begin position="473"/>
        <end position="496"/>
    </location>
</feature>
<dbReference type="EMBL" id="OV725080">
    <property type="protein sequence ID" value="CAH1398616.1"/>
    <property type="molecule type" value="Genomic_DNA"/>
</dbReference>
<organism evidence="12 13">
    <name type="scientific">Nezara viridula</name>
    <name type="common">Southern green stink bug</name>
    <name type="synonym">Cimex viridulus</name>
    <dbReference type="NCBI Taxonomy" id="85310"/>
    <lineage>
        <taxon>Eukaryota</taxon>
        <taxon>Metazoa</taxon>
        <taxon>Ecdysozoa</taxon>
        <taxon>Arthropoda</taxon>
        <taxon>Hexapoda</taxon>
        <taxon>Insecta</taxon>
        <taxon>Pterygota</taxon>
        <taxon>Neoptera</taxon>
        <taxon>Paraneoptera</taxon>
        <taxon>Hemiptera</taxon>
        <taxon>Heteroptera</taxon>
        <taxon>Panheteroptera</taxon>
        <taxon>Pentatomomorpha</taxon>
        <taxon>Pentatomoidea</taxon>
        <taxon>Pentatomidae</taxon>
        <taxon>Pentatominae</taxon>
        <taxon>Nezara</taxon>
    </lineage>
</organism>
<dbReference type="PROSITE" id="PS50157">
    <property type="entry name" value="ZINC_FINGER_C2H2_2"/>
    <property type="match status" value="5"/>
</dbReference>
<dbReference type="InterPro" id="IPR001214">
    <property type="entry name" value="SET_dom"/>
</dbReference>
<comment type="subcellular location">
    <subcellularLocation>
        <location evidence="1">Nucleus</location>
    </subcellularLocation>
</comment>
<dbReference type="GO" id="GO:0008170">
    <property type="term" value="F:N-methyltransferase activity"/>
    <property type="evidence" value="ECO:0007669"/>
    <property type="project" value="UniProtKB-ARBA"/>
</dbReference>
<evidence type="ECO:0000256" key="1">
    <source>
        <dbReference type="ARBA" id="ARBA00004123"/>
    </source>
</evidence>
<dbReference type="GO" id="GO:0008276">
    <property type="term" value="F:protein methyltransferase activity"/>
    <property type="evidence" value="ECO:0007669"/>
    <property type="project" value="UniProtKB-ARBA"/>
</dbReference>
<dbReference type="AlphaFoldDB" id="A0A9P0HBA5"/>
<dbReference type="GO" id="GO:0005634">
    <property type="term" value="C:nucleus"/>
    <property type="evidence" value="ECO:0007669"/>
    <property type="project" value="TreeGrafter"/>
</dbReference>
<gene>
    <name evidence="12" type="ORF">NEZAVI_LOCUS8226</name>
</gene>
<evidence type="ECO:0000259" key="11">
    <source>
        <dbReference type="PROSITE" id="PS50157"/>
    </source>
</evidence>
<evidence type="ECO:0000256" key="2">
    <source>
        <dbReference type="ARBA" id="ARBA00022723"/>
    </source>
</evidence>
<keyword evidence="13" id="KW-1185">Reference proteome</keyword>
<dbReference type="GO" id="GO:0008270">
    <property type="term" value="F:zinc ion binding"/>
    <property type="evidence" value="ECO:0007669"/>
    <property type="project" value="UniProtKB-KW"/>
</dbReference>
<accession>A0A9P0HBA5</accession>
<protein>
    <recommendedName>
        <fullName evidence="11">C2H2-type domain-containing protein</fullName>
    </recommendedName>
</protein>
<keyword evidence="8" id="KW-0804">Transcription</keyword>
<dbReference type="OrthoDB" id="6369905at2759"/>
<dbReference type="SUPFAM" id="SSF57667">
    <property type="entry name" value="beta-beta-alpha zinc fingers"/>
    <property type="match status" value="2"/>
</dbReference>
<feature type="domain" description="C2H2-type" evidence="11">
    <location>
        <begin position="408"/>
        <end position="435"/>
    </location>
</feature>
<reference evidence="12" key="1">
    <citation type="submission" date="2022-01" db="EMBL/GenBank/DDBJ databases">
        <authorList>
            <person name="King R."/>
        </authorList>
    </citation>
    <scope>NUCLEOTIDE SEQUENCE</scope>
</reference>
<feature type="domain" description="C2H2-type" evidence="11">
    <location>
        <begin position="440"/>
        <end position="464"/>
    </location>
</feature>
<dbReference type="PANTHER" id="PTHR16515">
    <property type="entry name" value="PR DOMAIN ZINC FINGER PROTEIN"/>
    <property type="match status" value="1"/>
</dbReference>
<dbReference type="PROSITE" id="PS00028">
    <property type="entry name" value="ZINC_FINGER_C2H2_1"/>
    <property type="match status" value="4"/>
</dbReference>
<evidence type="ECO:0000256" key="9">
    <source>
        <dbReference type="ARBA" id="ARBA00023242"/>
    </source>
</evidence>
<evidence type="ECO:0000256" key="3">
    <source>
        <dbReference type="ARBA" id="ARBA00022737"/>
    </source>
</evidence>
<dbReference type="InterPro" id="IPR036236">
    <property type="entry name" value="Znf_C2H2_sf"/>
</dbReference>
<keyword evidence="3" id="KW-0677">Repeat</keyword>
<evidence type="ECO:0000256" key="7">
    <source>
        <dbReference type="ARBA" id="ARBA00023125"/>
    </source>
</evidence>
<evidence type="ECO:0000313" key="13">
    <source>
        <dbReference type="Proteomes" id="UP001152798"/>
    </source>
</evidence>
<dbReference type="InterPro" id="IPR013087">
    <property type="entry name" value="Znf_C2H2_type"/>
</dbReference>
<dbReference type="PANTHER" id="PTHR16515:SF2">
    <property type="entry name" value="PR DOMAIN ZINC FINGER PROTEIN 4"/>
    <property type="match status" value="1"/>
</dbReference>
<dbReference type="Pfam" id="PF26218">
    <property type="entry name" value="zf_C2H2_ZNF292"/>
    <property type="match status" value="1"/>
</dbReference>
<dbReference type="FunFam" id="3.30.160.60:FF:000100">
    <property type="entry name" value="Zinc finger 45-like"/>
    <property type="match status" value="1"/>
</dbReference>
<keyword evidence="4 10" id="KW-0863">Zinc-finger</keyword>
<keyword evidence="7" id="KW-0238">DNA-binding</keyword>
<evidence type="ECO:0000256" key="5">
    <source>
        <dbReference type="ARBA" id="ARBA00022833"/>
    </source>
</evidence>
<evidence type="ECO:0000256" key="4">
    <source>
        <dbReference type="ARBA" id="ARBA00022771"/>
    </source>
</evidence>
<dbReference type="InterPro" id="IPR058902">
    <property type="entry name" value="zf_C2H2_ZNF292/Rlf"/>
</dbReference>
<dbReference type="Proteomes" id="UP001152798">
    <property type="component" value="Chromosome 4"/>
</dbReference>
<feature type="domain" description="C2H2-type" evidence="11">
    <location>
        <begin position="530"/>
        <end position="560"/>
    </location>
</feature>
<dbReference type="Pfam" id="PF21549">
    <property type="entry name" value="PRDM2_PR"/>
    <property type="match status" value="1"/>
</dbReference>
<name>A0A9P0HBA5_NEZVI</name>